<dbReference type="RefSeq" id="WP_069477231.1">
    <property type="nucleotide sequence ID" value="NZ_CP017111.1"/>
</dbReference>
<dbReference type="STRING" id="1193502.SHALO_0496"/>
<dbReference type="CDD" id="cd00995">
    <property type="entry name" value="PBP2_NikA_DppA_OppA_like"/>
    <property type="match status" value="1"/>
</dbReference>
<dbReference type="Gene3D" id="3.10.105.10">
    <property type="entry name" value="Dipeptide-binding Protein, Domain 3"/>
    <property type="match status" value="1"/>
</dbReference>
<accession>A0A1D7TH35</accession>
<name>A0A1D7TH35_9BACT</name>
<dbReference type="Gene3D" id="3.40.190.10">
    <property type="entry name" value="Periplasmic binding protein-like II"/>
    <property type="match status" value="1"/>
</dbReference>
<evidence type="ECO:0000313" key="6">
    <source>
        <dbReference type="Proteomes" id="UP000094609"/>
    </source>
</evidence>
<dbReference type="SUPFAM" id="SSF53850">
    <property type="entry name" value="Periplasmic binding protein-like II"/>
    <property type="match status" value="1"/>
</dbReference>
<evidence type="ECO:0000259" key="4">
    <source>
        <dbReference type="Pfam" id="PF00496"/>
    </source>
</evidence>
<evidence type="ECO:0000256" key="1">
    <source>
        <dbReference type="ARBA" id="ARBA00005695"/>
    </source>
</evidence>
<proteinExistence type="inferred from homology"/>
<dbReference type="GO" id="GO:1904680">
    <property type="term" value="F:peptide transmembrane transporter activity"/>
    <property type="evidence" value="ECO:0007669"/>
    <property type="project" value="TreeGrafter"/>
</dbReference>
<dbReference type="InterPro" id="IPR039424">
    <property type="entry name" value="SBP_5"/>
</dbReference>
<dbReference type="InterPro" id="IPR000914">
    <property type="entry name" value="SBP_5_dom"/>
</dbReference>
<comment type="similarity">
    <text evidence="1">Belongs to the bacterial solute-binding protein 5 family.</text>
</comment>
<dbReference type="Pfam" id="PF00496">
    <property type="entry name" value="SBP_bac_5"/>
    <property type="match status" value="1"/>
</dbReference>
<keyword evidence="6" id="KW-1185">Reference proteome</keyword>
<dbReference type="PANTHER" id="PTHR30290">
    <property type="entry name" value="PERIPLASMIC BINDING COMPONENT OF ABC TRANSPORTER"/>
    <property type="match status" value="1"/>
</dbReference>
<keyword evidence="3" id="KW-0732">Signal</keyword>
<reference evidence="6" key="1">
    <citation type="submission" date="2016-08" db="EMBL/GenBank/DDBJ databases">
        <title>Complete genome sequence of the organohalide-respiring Epsilonproteobacterium Sulfurospirillum halorespirans.</title>
        <authorList>
            <person name="Goris T."/>
            <person name="Zimmermann J."/>
            <person name="Schenz B."/>
            <person name="Lemos M."/>
            <person name="Hackermueller J."/>
            <person name="Diekert G."/>
        </authorList>
    </citation>
    <scope>NUCLEOTIDE SEQUENCE [LARGE SCALE GENOMIC DNA]</scope>
    <source>
        <strain>DSM 13726</strain>
        <strain evidence="6">PCE-M2</strain>
    </source>
</reference>
<evidence type="ECO:0000256" key="2">
    <source>
        <dbReference type="ARBA" id="ARBA00022448"/>
    </source>
</evidence>
<keyword evidence="2" id="KW-0813">Transport</keyword>
<dbReference type="GO" id="GO:0015833">
    <property type="term" value="P:peptide transport"/>
    <property type="evidence" value="ECO:0007669"/>
    <property type="project" value="TreeGrafter"/>
</dbReference>
<dbReference type="PATRIC" id="fig|1193502.14.peg.506"/>
<organism evidence="5 6">
    <name type="scientific">Sulfurospirillum halorespirans DSM 13726</name>
    <dbReference type="NCBI Taxonomy" id="1193502"/>
    <lineage>
        <taxon>Bacteria</taxon>
        <taxon>Pseudomonadati</taxon>
        <taxon>Campylobacterota</taxon>
        <taxon>Epsilonproteobacteria</taxon>
        <taxon>Campylobacterales</taxon>
        <taxon>Sulfurospirillaceae</taxon>
        <taxon>Sulfurospirillum</taxon>
    </lineage>
</organism>
<dbReference type="AlphaFoldDB" id="A0A1D7TH35"/>
<evidence type="ECO:0000313" key="5">
    <source>
        <dbReference type="EMBL" id="AOO64286.1"/>
    </source>
</evidence>
<dbReference type="EMBL" id="CP017111">
    <property type="protein sequence ID" value="AOO64286.1"/>
    <property type="molecule type" value="Genomic_DNA"/>
</dbReference>
<sequence>MRFSSFLLLLLNLFYGTLLAEEQTFYHEDSSQERVLHVRDPRSHIKVFLPSMPYNYVSRLVNEGLVRLAENDQGWEYALAIKSTKLSPLLYEFELRQGVRFQDGTPFNADSIMHNFSYFLKQPFNYTNIHNALKRVEKVSEYKIRLHLSEPYGMLYRDLARIYIYSEAYLNTFGWGGAETGANIKASGPYGLGPYILVEGMITGRKQTPKAILKANPYYWEKEYPSIETITFFTELSTSEALRLALFTDGGLDFMQISFNKKIETMLSPYAKLVSMPSSHNFTIYFNLLKHYSPIARKEVRQALNCALNQQSLLDFTYKKEGRLNPAALKACPLDAEMVERTLKGLELNVATQDSLLFLWKGIEYQLSMYGVKFHYTITTSEKEIYDLTQKNHKSIQEWDLLIQNTQDWYGRHPWPIFIRYQENNPWSFVHHDALMKDYIEAFFGLEQEDVLFQTLTQKIQDRACEEAYMLFVPIPNAVFAMNKELVFEPLGIGMQPFWKAKITDQHWSVRGDKPYPLVLQNPLLPKRLP</sequence>
<protein>
    <submittedName>
        <fullName evidence="5">Putative periplasmic binding protein</fullName>
    </submittedName>
</protein>
<gene>
    <name evidence="5" type="ORF">SHALO_0496</name>
</gene>
<evidence type="ECO:0000256" key="3">
    <source>
        <dbReference type="ARBA" id="ARBA00022729"/>
    </source>
</evidence>
<dbReference type="Proteomes" id="UP000094609">
    <property type="component" value="Chromosome"/>
</dbReference>
<feature type="domain" description="Solute-binding protein family 5" evidence="4">
    <location>
        <begin position="90"/>
        <end position="322"/>
    </location>
</feature>
<dbReference type="PANTHER" id="PTHR30290:SF9">
    <property type="entry name" value="OLIGOPEPTIDE-BINDING PROTEIN APPA"/>
    <property type="match status" value="1"/>
</dbReference>
<dbReference type="KEGG" id="shal:SHALO_0496"/>